<feature type="compositionally biased region" description="Low complexity" evidence="1">
    <location>
        <begin position="363"/>
        <end position="374"/>
    </location>
</feature>
<comment type="caution">
    <text evidence="3">The sequence shown here is derived from an EMBL/GenBank/DDBJ whole genome shotgun (WGS) entry which is preliminary data.</text>
</comment>
<gene>
    <name evidence="3" type="ORF">QYE76_042204</name>
</gene>
<reference evidence="3" key="1">
    <citation type="submission" date="2023-07" db="EMBL/GenBank/DDBJ databases">
        <title>A chromosome-level genome assembly of Lolium multiflorum.</title>
        <authorList>
            <person name="Chen Y."/>
            <person name="Copetti D."/>
            <person name="Kolliker R."/>
            <person name="Studer B."/>
        </authorList>
    </citation>
    <scope>NUCLEOTIDE SEQUENCE</scope>
    <source>
        <strain evidence="3">02402/16</strain>
        <tissue evidence="3">Leaf</tissue>
    </source>
</reference>
<feature type="region of interest" description="Disordered" evidence="1">
    <location>
        <begin position="279"/>
        <end position="466"/>
    </location>
</feature>
<feature type="compositionally biased region" description="Basic and acidic residues" evidence="1">
    <location>
        <begin position="336"/>
        <end position="346"/>
    </location>
</feature>
<dbReference type="PANTHER" id="PTHR33026">
    <property type="entry name" value="OS06G0360600 PROTEIN"/>
    <property type="match status" value="1"/>
</dbReference>
<protein>
    <recommendedName>
        <fullName evidence="2">Transposase (putative) gypsy type domain-containing protein</fullName>
    </recommendedName>
</protein>
<keyword evidence="4" id="KW-1185">Reference proteome</keyword>
<organism evidence="3 4">
    <name type="scientific">Lolium multiflorum</name>
    <name type="common">Italian ryegrass</name>
    <name type="synonym">Lolium perenne subsp. multiflorum</name>
    <dbReference type="NCBI Taxonomy" id="4521"/>
    <lineage>
        <taxon>Eukaryota</taxon>
        <taxon>Viridiplantae</taxon>
        <taxon>Streptophyta</taxon>
        <taxon>Embryophyta</taxon>
        <taxon>Tracheophyta</taxon>
        <taxon>Spermatophyta</taxon>
        <taxon>Magnoliopsida</taxon>
        <taxon>Liliopsida</taxon>
        <taxon>Poales</taxon>
        <taxon>Poaceae</taxon>
        <taxon>BOP clade</taxon>
        <taxon>Pooideae</taxon>
        <taxon>Poodae</taxon>
        <taxon>Poeae</taxon>
        <taxon>Poeae Chloroplast Group 2 (Poeae type)</taxon>
        <taxon>Loliodinae</taxon>
        <taxon>Loliinae</taxon>
        <taxon>Lolium</taxon>
    </lineage>
</organism>
<dbReference type="Pfam" id="PF04195">
    <property type="entry name" value="Transposase_28"/>
    <property type="match status" value="1"/>
</dbReference>
<accession>A0AAD8TGT7</accession>
<name>A0AAD8TGT7_LOLMU</name>
<dbReference type="AlphaFoldDB" id="A0AAD8TGT7"/>
<feature type="compositionally biased region" description="Acidic residues" evidence="1">
    <location>
        <begin position="281"/>
        <end position="293"/>
    </location>
</feature>
<feature type="domain" description="Transposase (putative) gypsy type" evidence="2">
    <location>
        <begin position="26"/>
        <end position="90"/>
    </location>
</feature>
<feature type="compositionally biased region" description="Basic residues" evidence="1">
    <location>
        <begin position="297"/>
        <end position="309"/>
    </location>
</feature>
<dbReference type="EMBL" id="JAUUTY010000002">
    <property type="protein sequence ID" value="KAK1681356.1"/>
    <property type="molecule type" value="Genomic_DNA"/>
</dbReference>
<dbReference type="Proteomes" id="UP001231189">
    <property type="component" value="Unassembled WGS sequence"/>
</dbReference>
<proteinExistence type="predicted"/>
<evidence type="ECO:0000256" key="1">
    <source>
        <dbReference type="SAM" id="MobiDB-lite"/>
    </source>
</evidence>
<dbReference type="InterPro" id="IPR007321">
    <property type="entry name" value="Transposase_28"/>
</dbReference>
<feature type="compositionally biased region" description="Pro residues" evidence="1">
    <location>
        <begin position="405"/>
        <end position="418"/>
    </location>
</feature>
<feature type="compositionally biased region" description="Polar residues" evidence="1">
    <location>
        <begin position="375"/>
        <end position="385"/>
    </location>
</feature>
<evidence type="ECO:0000259" key="2">
    <source>
        <dbReference type="Pfam" id="PF04195"/>
    </source>
</evidence>
<feature type="region of interest" description="Disordered" evidence="1">
    <location>
        <begin position="678"/>
        <end position="698"/>
    </location>
</feature>
<evidence type="ECO:0000313" key="3">
    <source>
        <dbReference type="EMBL" id="KAK1681356.1"/>
    </source>
</evidence>
<evidence type="ECO:0000313" key="4">
    <source>
        <dbReference type="Proteomes" id="UP001231189"/>
    </source>
</evidence>
<dbReference type="PANTHER" id="PTHR33026:SF7">
    <property type="entry name" value="OS03G0100275 PROTEIN"/>
    <property type="match status" value="1"/>
</dbReference>
<sequence>MISPNWSFMADSTSPQPKEDECILTRAWVERGLTLPCSEFFLSILSTCGLQPHNICPNSYLLLSNFVTLCEGHLGIRPDMRLWQFFFRVKKEPKDKAMLNCGSMTFMLRPGRMYPPHSSHESVRYWNAGWFYVKVPGVHEGLPTFVNKPPEEIDSWSFVPVLAHFPILDKAARRISWLVHDGLTGNDLTFSWFSRQIQLLRYSSRLICEYTGVDDDLRVSRHDLPADSLKRRIKTLVKVGRGQPVPELSKDIQVNNQCPPLNTLAEENFRSILRFPVSGEAAEEDAEDEEEEERAPKKAAPRPTKRPRAKAPGSEARVSGEASAKKAKVTKPAPLDSRKAGRDRIRLLSTSGKGSRPILPDATNPTTTTTTRTNVQKPITTYMQKSSAVGPPTPAPPSTSHAAPQPSPPRTDPSPPPAAETQVEIIPVSSEKVGGESSGTKHPAPEDTQVQGHEEMEVTSSGKAEAASSDVVVFPKNFGDPTDLTSTPKAYATKFFNKLTEAEKWDLEQDLLNAMMSNAWESLTLDQRKFRTSKRRSVSSATSFSASTRNSRRCIMSFIRISPYNAALPWQKELRGLRRYMETAEKHWDLLNTDVMGLVRDLQASSTRGAAAMCLDMCLAHNPKLNLDRVTSGVPADSYVDALLDAVSGYDRRIARRISHDEFYDKVVLLTDEPLEAELQKEEQEAEARPAESGSQYT</sequence>
<feature type="compositionally biased region" description="Basic and acidic residues" evidence="1">
    <location>
        <begin position="678"/>
        <end position="690"/>
    </location>
</feature>